<keyword evidence="4" id="KW-1003">Cell membrane</keyword>
<evidence type="ECO:0000256" key="2">
    <source>
        <dbReference type="ARBA" id="ARBA00006236"/>
    </source>
</evidence>
<comment type="similarity">
    <text evidence="2 8">Belongs to the major facilitator superfamily. Bcr/CmlA family.</text>
</comment>
<comment type="caution">
    <text evidence="10">The sequence shown here is derived from an EMBL/GenBank/DDBJ whole genome shotgun (WGS) entry which is preliminary data.</text>
</comment>
<feature type="transmembrane region" description="Helical" evidence="8">
    <location>
        <begin position="81"/>
        <end position="100"/>
    </location>
</feature>
<proteinExistence type="inferred from homology"/>
<dbReference type="InterPro" id="IPR004812">
    <property type="entry name" value="Efflux_drug-R_Bcr/CmlA"/>
</dbReference>
<dbReference type="NCBIfam" id="TIGR00710">
    <property type="entry name" value="efflux_Bcr_CflA"/>
    <property type="match status" value="1"/>
</dbReference>
<organism evidence="10 11">
    <name type="scientific">Thalassolituus marinus</name>
    <dbReference type="NCBI Taxonomy" id="671053"/>
    <lineage>
        <taxon>Bacteria</taxon>
        <taxon>Pseudomonadati</taxon>
        <taxon>Pseudomonadota</taxon>
        <taxon>Gammaproteobacteria</taxon>
        <taxon>Oceanospirillales</taxon>
        <taxon>Oceanospirillaceae</taxon>
        <taxon>Thalassolituus</taxon>
    </lineage>
</organism>
<dbReference type="EMBL" id="JAEDAH010000060">
    <property type="protein sequence ID" value="MCA6064321.1"/>
    <property type="molecule type" value="Genomic_DNA"/>
</dbReference>
<comment type="subcellular location">
    <subcellularLocation>
        <location evidence="8">Cell inner membrane</location>
        <topology evidence="8">Multi-pass membrane protein</topology>
    </subcellularLocation>
    <subcellularLocation>
        <location evidence="1">Cell membrane</location>
        <topology evidence="1">Multi-pass membrane protein</topology>
    </subcellularLocation>
</comment>
<dbReference type="InterPro" id="IPR036259">
    <property type="entry name" value="MFS_trans_sf"/>
</dbReference>
<keyword evidence="5 8" id="KW-0812">Transmembrane</keyword>
<dbReference type="Pfam" id="PF07690">
    <property type="entry name" value="MFS_1"/>
    <property type="match status" value="1"/>
</dbReference>
<feature type="transmembrane region" description="Helical" evidence="8">
    <location>
        <begin position="282"/>
        <end position="304"/>
    </location>
</feature>
<evidence type="ECO:0000313" key="11">
    <source>
        <dbReference type="Proteomes" id="UP000714380"/>
    </source>
</evidence>
<dbReference type="RefSeq" id="WP_225675184.1">
    <property type="nucleotide sequence ID" value="NZ_JAEDAH010000060.1"/>
</dbReference>
<dbReference type="InterPro" id="IPR020846">
    <property type="entry name" value="MFS_dom"/>
</dbReference>
<feature type="transmembrane region" description="Helical" evidence="8">
    <location>
        <begin position="12"/>
        <end position="30"/>
    </location>
</feature>
<reference evidence="10 11" key="1">
    <citation type="submission" date="2020-12" db="EMBL/GenBank/DDBJ databases">
        <title>Novel Thalassolituus-related marine hydrocarbonoclastic bacteria mediated algae-derived hydrocarbons mineralization in twilight zone of the northern South China Sea.</title>
        <authorList>
            <person name="Dong C."/>
        </authorList>
    </citation>
    <scope>NUCLEOTIDE SEQUENCE [LARGE SCALE GENOMIC DNA]</scope>
    <source>
        <strain evidence="10 11">IMCC1826</strain>
    </source>
</reference>
<feature type="transmembrane region" description="Helical" evidence="8">
    <location>
        <begin position="217"/>
        <end position="241"/>
    </location>
</feature>
<feature type="transmembrane region" description="Helical" evidence="8">
    <location>
        <begin position="50"/>
        <end position="69"/>
    </location>
</feature>
<accession>A0ABS7ZV82</accession>
<dbReference type="PANTHER" id="PTHR42718">
    <property type="entry name" value="MAJOR FACILITATOR SUPERFAMILY MULTIDRUG TRANSPORTER MFSC"/>
    <property type="match status" value="1"/>
</dbReference>
<evidence type="ECO:0000256" key="1">
    <source>
        <dbReference type="ARBA" id="ARBA00004651"/>
    </source>
</evidence>
<feature type="transmembrane region" description="Helical" evidence="8">
    <location>
        <begin position="106"/>
        <end position="127"/>
    </location>
</feature>
<feature type="transmembrane region" description="Helical" evidence="8">
    <location>
        <begin position="310"/>
        <end position="329"/>
    </location>
</feature>
<evidence type="ECO:0000256" key="7">
    <source>
        <dbReference type="ARBA" id="ARBA00023136"/>
    </source>
</evidence>
<protein>
    <recommendedName>
        <fullName evidence="8">Bcr/CflA family efflux transporter</fullName>
    </recommendedName>
</protein>
<keyword evidence="6 8" id="KW-1133">Transmembrane helix</keyword>
<evidence type="ECO:0000256" key="5">
    <source>
        <dbReference type="ARBA" id="ARBA00022692"/>
    </source>
</evidence>
<dbReference type="Gene3D" id="1.20.1720.10">
    <property type="entry name" value="Multidrug resistance protein D"/>
    <property type="match status" value="1"/>
</dbReference>
<feature type="transmembrane region" description="Helical" evidence="8">
    <location>
        <begin position="164"/>
        <end position="185"/>
    </location>
</feature>
<evidence type="ECO:0000256" key="4">
    <source>
        <dbReference type="ARBA" id="ARBA00022475"/>
    </source>
</evidence>
<feature type="transmembrane region" description="Helical" evidence="8">
    <location>
        <begin position="253"/>
        <end position="270"/>
    </location>
</feature>
<dbReference type="PROSITE" id="PS50850">
    <property type="entry name" value="MFS"/>
    <property type="match status" value="1"/>
</dbReference>
<evidence type="ECO:0000259" key="9">
    <source>
        <dbReference type="PROSITE" id="PS50850"/>
    </source>
</evidence>
<evidence type="ECO:0000256" key="8">
    <source>
        <dbReference type="RuleBase" id="RU365088"/>
    </source>
</evidence>
<evidence type="ECO:0000313" key="10">
    <source>
        <dbReference type="EMBL" id="MCA6064321.1"/>
    </source>
</evidence>
<feature type="transmembrane region" description="Helical" evidence="8">
    <location>
        <begin position="139"/>
        <end position="158"/>
    </location>
</feature>
<keyword evidence="7 8" id="KW-0472">Membrane</keyword>
<feature type="domain" description="Major facilitator superfamily (MFS) profile" evidence="9">
    <location>
        <begin position="15"/>
        <end position="376"/>
    </location>
</feature>
<dbReference type="CDD" id="cd17320">
    <property type="entry name" value="MFS_MdfA_MDR_like"/>
    <property type="match status" value="1"/>
</dbReference>
<keyword evidence="11" id="KW-1185">Reference proteome</keyword>
<dbReference type="Proteomes" id="UP000714380">
    <property type="component" value="Unassembled WGS sequence"/>
</dbReference>
<dbReference type="SUPFAM" id="SSF103473">
    <property type="entry name" value="MFS general substrate transporter"/>
    <property type="match status" value="1"/>
</dbReference>
<dbReference type="InterPro" id="IPR011701">
    <property type="entry name" value="MFS"/>
</dbReference>
<name>A0ABS7ZV82_9GAMM</name>
<dbReference type="PANTHER" id="PTHR42718:SF9">
    <property type="entry name" value="MAJOR FACILITATOR SUPERFAMILY MULTIDRUG TRANSPORTER MFSC"/>
    <property type="match status" value="1"/>
</dbReference>
<evidence type="ECO:0000256" key="6">
    <source>
        <dbReference type="ARBA" id="ARBA00022989"/>
    </source>
</evidence>
<gene>
    <name evidence="10" type="ORF">I9W95_11950</name>
</gene>
<evidence type="ECO:0000256" key="3">
    <source>
        <dbReference type="ARBA" id="ARBA00022448"/>
    </source>
</evidence>
<comment type="caution">
    <text evidence="8">Lacks conserved residue(s) required for the propagation of feature annotation.</text>
</comment>
<sequence>MTVSVQPPARTHTGIAALLAMVTALSPLAIDTYLPAFPAIADSFFVSVHQVSLSISVYVFVLALGNLSGGPLSDHFGRDRIMLTGLALFGIASLLISFAPDLETFIALRALQAFGGGWAVVCVPALVRDRLSGQEAARFFSLIGLLMVAAPALAPSIGSLFLNWSGWISIFIFLGCYAVLMLLLLKGIVFAGYQRPVHHEQVSILQRYKAVINTRPAMRFILTGAFAFSVMMLFITHASFIYQQHFGVSPGNFALLFGANVVLMLIMNLTNRRLLKRLLPVTILRSALTVQGVGLVMLLCVTLLADNLWLFVPAMILSIGMLGAVSPNIQACYMEYFPQHGGTAAALMGATQFSVAGLISGSSHLSVKNENGSKIG</sequence>
<keyword evidence="3 8" id="KW-0813">Transport</keyword>
<keyword evidence="8" id="KW-0997">Cell inner membrane</keyword>